<accession>A0A0D6GSL3</accession>
<dbReference type="SMART" id="SM01130">
    <property type="entry name" value="DHDPS"/>
    <property type="match status" value="1"/>
</dbReference>
<dbReference type="Gene3D" id="3.20.20.70">
    <property type="entry name" value="Aldolase class I"/>
    <property type="match status" value="1"/>
</dbReference>
<dbReference type="PRINTS" id="PR00146">
    <property type="entry name" value="DHPICSNTHASE"/>
</dbReference>
<dbReference type="CDD" id="cd00408">
    <property type="entry name" value="DHDPS-like"/>
    <property type="match status" value="1"/>
</dbReference>
<comment type="caution">
    <text evidence="6">The sequence shown here is derived from an EMBL/GenBank/DDBJ whole genome shotgun (WGS) entry which is preliminary data.</text>
</comment>
<evidence type="ECO:0000256" key="1">
    <source>
        <dbReference type="ARBA" id="ARBA00007592"/>
    </source>
</evidence>
<dbReference type="PIRSF" id="PIRSF001365">
    <property type="entry name" value="DHDPS"/>
    <property type="match status" value="1"/>
</dbReference>
<organism evidence="6 7">
    <name type="scientific">Corynebacterium diphtheriae</name>
    <dbReference type="NCBI Taxonomy" id="1717"/>
    <lineage>
        <taxon>Bacteria</taxon>
        <taxon>Bacillati</taxon>
        <taxon>Actinomycetota</taxon>
        <taxon>Actinomycetes</taxon>
        <taxon>Mycobacteriales</taxon>
        <taxon>Corynebacteriaceae</taxon>
        <taxon>Corynebacterium</taxon>
    </lineage>
</organism>
<feature type="binding site" evidence="5">
    <location>
        <position position="46"/>
    </location>
    <ligand>
        <name>pyruvate</name>
        <dbReference type="ChEBI" id="CHEBI:15361"/>
    </ligand>
</feature>
<sequence>MINAKVHVAVPTAFYADESLNISATLAHAQYLLDHQIESVMLCGSTGEQHSLDLDEKIALARAVDRAEWPQGAEIIFGVSAIRQSHAVRLAQVVAQCERIDAILVGFPPYIRPTQDQARRFVTAITQTAGKPAIIYNNPARTGFDASASTLAQLCMLPDVIGVKDPGGAPKLAEVSREIAPFRARYYAGGELDLHAKVAHGYTYLSSIVGNIAPEETVAWFNALRHGEEYESSSRLQELIDQLFAHHPIQFLKEKISAQEGINMGSCRLPLGPIAD</sequence>
<dbReference type="InterPro" id="IPR002220">
    <property type="entry name" value="DapA-like"/>
</dbReference>
<evidence type="ECO:0000256" key="5">
    <source>
        <dbReference type="PIRSR" id="PIRSR001365-2"/>
    </source>
</evidence>
<dbReference type="EMBL" id="CADDAV010000022">
    <property type="protein sequence ID" value="CAB0616363.1"/>
    <property type="molecule type" value="Genomic_DNA"/>
</dbReference>
<dbReference type="PANTHER" id="PTHR12128:SF66">
    <property type="entry name" value="4-HYDROXY-2-OXOGLUTARATE ALDOLASE, MITOCHONDRIAL"/>
    <property type="match status" value="1"/>
</dbReference>
<dbReference type="Pfam" id="PF00701">
    <property type="entry name" value="DHDPS"/>
    <property type="match status" value="1"/>
</dbReference>
<feature type="active site" description="Schiff-base intermediate with substrate" evidence="4">
    <location>
        <position position="164"/>
    </location>
</feature>
<dbReference type="PANTHER" id="PTHR12128">
    <property type="entry name" value="DIHYDRODIPICOLINATE SYNTHASE"/>
    <property type="match status" value="1"/>
</dbReference>
<evidence type="ECO:0000256" key="2">
    <source>
        <dbReference type="ARBA" id="ARBA00023239"/>
    </source>
</evidence>
<name>A0A0D6GSL3_CORDP</name>
<keyword evidence="2 3" id="KW-0456">Lyase</keyword>
<protein>
    <submittedName>
        <fullName evidence="6">Dihydrodipicolinate synthase family protein</fullName>
    </submittedName>
</protein>
<evidence type="ECO:0000313" key="7">
    <source>
        <dbReference type="Proteomes" id="UP000480222"/>
    </source>
</evidence>
<evidence type="ECO:0000313" key="6">
    <source>
        <dbReference type="EMBL" id="CAB0616363.1"/>
    </source>
</evidence>
<gene>
    <name evidence="6" type="ORF">CIP107547_02029</name>
</gene>
<dbReference type="KEGG" id="cdip:ERS451417_01833"/>
<dbReference type="OMA" id="MVGNVYP"/>
<dbReference type="RefSeq" id="WP_003852529.1">
    <property type="nucleotide sequence ID" value="NZ_CP038504.1"/>
</dbReference>
<comment type="similarity">
    <text evidence="1 3">Belongs to the DapA family.</text>
</comment>
<evidence type="ECO:0000256" key="3">
    <source>
        <dbReference type="PIRNR" id="PIRNR001365"/>
    </source>
</evidence>
<reference evidence="6 7" key="1">
    <citation type="submission" date="2020-02" db="EMBL/GenBank/DDBJ databases">
        <authorList>
            <person name="Brisse S."/>
        </authorList>
    </citation>
    <scope>NUCLEOTIDE SEQUENCE [LARGE SCALE GENOMIC DNA]</scope>
    <source>
        <strain evidence="6">CIP107547</strain>
    </source>
</reference>
<dbReference type="InterPro" id="IPR013785">
    <property type="entry name" value="Aldolase_TIM"/>
</dbReference>
<evidence type="ECO:0000256" key="4">
    <source>
        <dbReference type="PIRSR" id="PIRSR001365-1"/>
    </source>
</evidence>
<proteinExistence type="inferred from homology"/>
<dbReference type="Proteomes" id="UP000480222">
    <property type="component" value="Unassembled WGS sequence"/>
</dbReference>
<feature type="active site" description="Proton donor/acceptor" evidence="4">
    <location>
        <position position="136"/>
    </location>
</feature>
<dbReference type="SUPFAM" id="SSF51569">
    <property type="entry name" value="Aldolase"/>
    <property type="match status" value="1"/>
</dbReference>
<dbReference type="AlphaFoldDB" id="A0A0D6GSL3"/>
<dbReference type="GeneID" id="29421827"/>
<dbReference type="GO" id="GO:0008840">
    <property type="term" value="F:4-hydroxy-tetrahydrodipicolinate synthase activity"/>
    <property type="evidence" value="ECO:0007669"/>
    <property type="project" value="TreeGrafter"/>
</dbReference>